<comment type="similarity">
    <text evidence="2">Belongs to the transposase mutator family.</text>
</comment>
<keyword evidence="4" id="KW-0238">DNA-binding</keyword>
<sequence length="86" mass="9925">MVREDFVETLTYCEMPREHWRRIRTNSAIELLNREIQQRTCMVGTLPDGKSTLMLVTARLKYIIDSDEAPAATWTRLFSRSSCTGG</sequence>
<dbReference type="EMBL" id="ADMD01000002">
    <property type="protein sequence ID" value="EJZ84227.1"/>
    <property type="molecule type" value="Genomic_DNA"/>
</dbReference>
<dbReference type="PATRIC" id="fig|742818.3.peg.584"/>
<reference evidence="6 7" key="1">
    <citation type="submission" date="2012-08" db="EMBL/GenBank/DDBJ databases">
        <title>The Genome Sequence of Slackia piriformis YIT 12062.</title>
        <authorList>
            <consortium name="The Broad Institute Genome Sequencing Platform"/>
            <person name="Earl A."/>
            <person name="Ward D."/>
            <person name="Feldgarden M."/>
            <person name="Gevers D."/>
            <person name="Morotomi M."/>
            <person name="Walker B."/>
            <person name="Young S.K."/>
            <person name="Zeng Q."/>
            <person name="Gargeya S."/>
            <person name="Fitzgerald M."/>
            <person name="Haas B."/>
            <person name="Abouelleil A."/>
            <person name="Alvarado L."/>
            <person name="Arachchi H.M."/>
            <person name="Berlin A.M."/>
            <person name="Chapman S.B."/>
            <person name="Goldberg J."/>
            <person name="Griggs A."/>
            <person name="Gujja S."/>
            <person name="Hansen M."/>
            <person name="Howarth C."/>
            <person name="Imamovic A."/>
            <person name="Larimer J."/>
            <person name="McCowen C."/>
            <person name="Montmayeur A."/>
            <person name="Murphy C."/>
            <person name="Neiman D."/>
            <person name="Pearson M."/>
            <person name="Priest M."/>
            <person name="Roberts A."/>
            <person name="Saif S."/>
            <person name="Shea T."/>
            <person name="Sisk P."/>
            <person name="Sykes S."/>
            <person name="Wortman J."/>
            <person name="Nusbaum C."/>
            <person name="Birren B."/>
        </authorList>
    </citation>
    <scope>NUCLEOTIDE SEQUENCE [LARGE SCALE GENOMIC DNA]</scope>
    <source>
        <strain evidence="6 7">YIT 12062</strain>
    </source>
</reference>
<dbReference type="AlphaFoldDB" id="K0YKS5"/>
<dbReference type="eggNOG" id="COG3328">
    <property type="taxonomic scope" value="Bacteria"/>
</dbReference>
<proteinExistence type="inferred from homology"/>
<dbReference type="HOGENOM" id="CLU_2496234_0_0_11"/>
<evidence type="ECO:0000313" key="6">
    <source>
        <dbReference type="EMBL" id="EJZ84227.1"/>
    </source>
</evidence>
<dbReference type="Proteomes" id="UP000006069">
    <property type="component" value="Unassembled WGS sequence"/>
</dbReference>
<dbReference type="Pfam" id="PF00872">
    <property type="entry name" value="Transposase_mut"/>
    <property type="match status" value="1"/>
</dbReference>
<gene>
    <name evidence="6" type="ORF">HMPREF9451_00536</name>
</gene>
<keyword evidence="3" id="KW-0815">Transposition</keyword>
<evidence type="ECO:0000256" key="2">
    <source>
        <dbReference type="ARBA" id="ARBA00010961"/>
    </source>
</evidence>
<accession>K0YKS5</accession>
<dbReference type="GO" id="GO:0004803">
    <property type="term" value="F:transposase activity"/>
    <property type="evidence" value="ECO:0007669"/>
    <property type="project" value="InterPro"/>
</dbReference>
<dbReference type="InterPro" id="IPR001207">
    <property type="entry name" value="Transposase_mutator"/>
</dbReference>
<evidence type="ECO:0000256" key="4">
    <source>
        <dbReference type="ARBA" id="ARBA00023125"/>
    </source>
</evidence>
<evidence type="ECO:0000256" key="3">
    <source>
        <dbReference type="ARBA" id="ARBA00022578"/>
    </source>
</evidence>
<dbReference type="GO" id="GO:0006313">
    <property type="term" value="P:DNA transposition"/>
    <property type="evidence" value="ECO:0007669"/>
    <property type="project" value="InterPro"/>
</dbReference>
<evidence type="ECO:0008006" key="8">
    <source>
        <dbReference type="Google" id="ProtNLM"/>
    </source>
</evidence>
<comment type="function">
    <text evidence="1">Required for the transposition of the insertion element.</text>
</comment>
<dbReference type="InParanoid" id="K0YKS5"/>
<protein>
    <recommendedName>
        <fullName evidence="8">Mutator family transposase</fullName>
    </recommendedName>
</protein>
<dbReference type="GO" id="GO:0003677">
    <property type="term" value="F:DNA binding"/>
    <property type="evidence" value="ECO:0007669"/>
    <property type="project" value="UniProtKB-KW"/>
</dbReference>
<keyword evidence="5" id="KW-0233">DNA recombination</keyword>
<name>K0YKS5_9ACTN</name>
<evidence type="ECO:0000256" key="1">
    <source>
        <dbReference type="ARBA" id="ARBA00002190"/>
    </source>
</evidence>
<comment type="caution">
    <text evidence="6">The sequence shown here is derived from an EMBL/GenBank/DDBJ whole genome shotgun (WGS) entry which is preliminary data.</text>
</comment>
<evidence type="ECO:0000313" key="7">
    <source>
        <dbReference type="Proteomes" id="UP000006069"/>
    </source>
</evidence>
<evidence type="ECO:0000256" key="5">
    <source>
        <dbReference type="ARBA" id="ARBA00023172"/>
    </source>
</evidence>
<dbReference type="OrthoDB" id="9793302at2"/>
<keyword evidence="7" id="KW-1185">Reference proteome</keyword>
<organism evidence="6 7">
    <name type="scientific">Slackia piriformis YIT 12062</name>
    <dbReference type="NCBI Taxonomy" id="742818"/>
    <lineage>
        <taxon>Bacteria</taxon>
        <taxon>Bacillati</taxon>
        <taxon>Actinomycetota</taxon>
        <taxon>Coriobacteriia</taxon>
        <taxon>Eggerthellales</taxon>
        <taxon>Eggerthellaceae</taxon>
        <taxon>Slackia</taxon>
    </lineage>
</organism>